<gene>
    <name evidence="5" type="ORF">EV192_103519</name>
</gene>
<dbReference type="InterPro" id="IPR019888">
    <property type="entry name" value="Tscrpt_reg_AsnC-like"/>
</dbReference>
<feature type="domain" description="HTH asnC-type" evidence="4">
    <location>
        <begin position="1"/>
        <end position="62"/>
    </location>
</feature>
<name>A0A4R2JPM7_9PSEU</name>
<evidence type="ECO:0000313" key="5">
    <source>
        <dbReference type="EMBL" id="TCO60937.1"/>
    </source>
</evidence>
<dbReference type="InterPro" id="IPR000485">
    <property type="entry name" value="AsnC-type_HTH_dom"/>
</dbReference>
<dbReference type="SMART" id="SM00344">
    <property type="entry name" value="HTH_ASNC"/>
    <property type="match status" value="1"/>
</dbReference>
<dbReference type="PROSITE" id="PS00519">
    <property type="entry name" value="HTH_ASNC_1"/>
    <property type="match status" value="1"/>
</dbReference>
<dbReference type="Pfam" id="PF13404">
    <property type="entry name" value="HTH_AsnC-type"/>
    <property type="match status" value="1"/>
</dbReference>
<comment type="caution">
    <text evidence="5">The sequence shown here is derived from an EMBL/GenBank/DDBJ whole genome shotgun (WGS) entry which is preliminary data.</text>
</comment>
<dbReference type="EMBL" id="SLWS01000003">
    <property type="protein sequence ID" value="TCO60937.1"/>
    <property type="molecule type" value="Genomic_DNA"/>
</dbReference>
<evidence type="ECO:0000256" key="3">
    <source>
        <dbReference type="ARBA" id="ARBA00023163"/>
    </source>
</evidence>
<reference evidence="5 6" key="1">
    <citation type="submission" date="2019-03" db="EMBL/GenBank/DDBJ databases">
        <title>Genomic Encyclopedia of Type Strains, Phase IV (KMG-IV): sequencing the most valuable type-strain genomes for metagenomic binning, comparative biology and taxonomic classification.</title>
        <authorList>
            <person name="Goeker M."/>
        </authorList>
    </citation>
    <scope>NUCLEOTIDE SEQUENCE [LARGE SCALE GENOMIC DNA]</scope>
    <source>
        <strain evidence="5 6">DSM 45934</strain>
    </source>
</reference>
<dbReference type="GO" id="GO:0043565">
    <property type="term" value="F:sequence-specific DNA binding"/>
    <property type="evidence" value="ECO:0007669"/>
    <property type="project" value="InterPro"/>
</dbReference>
<proteinExistence type="predicted"/>
<dbReference type="Proteomes" id="UP000295680">
    <property type="component" value="Unassembled WGS sequence"/>
</dbReference>
<dbReference type="Pfam" id="PF01037">
    <property type="entry name" value="AsnC_trans_reg"/>
    <property type="match status" value="1"/>
</dbReference>
<dbReference type="AlphaFoldDB" id="A0A4R2JPM7"/>
<evidence type="ECO:0000256" key="2">
    <source>
        <dbReference type="ARBA" id="ARBA00023125"/>
    </source>
</evidence>
<dbReference type="PANTHER" id="PTHR30154:SF53">
    <property type="entry name" value="HTH-TYPE TRANSCRIPTIONAL REGULATOR LRPC"/>
    <property type="match status" value="1"/>
</dbReference>
<dbReference type="InterPro" id="IPR036388">
    <property type="entry name" value="WH-like_DNA-bd_sf"/>
</dbReference>
<dbReference type="OrthoDB" id="9809462at2"/>
<dbReference type="GO" id="GO:0043200">
    <property type="term" value="P:response to amino acid"/>
    <property type="evidence" value="ECO:0007669"/>
    <property type="project" value="TreeGrafter"/>
</dbReference>
<dbReference type="InterPro" id="IPR011991">
    <property type="entry name" value="ArsR-like_HTH"/>
</dbReference>
<dbReference type="PROSITE" id="PS50956">
    <property type="entry name" value="HTH_ASNC_2"/>
    <property type="match status" value="1"/>
</dbReference>
<dbReference type="InterPro" id="IPR019885">
    <property type="entry name" value="Tscrpt_reg_HTH_AsnC-type_CS"/>
</dbReference>
<dbReference type="Gene3D" id="3.30.70.920">
    <property type="match status" value="1"/>
</dbReference>
<evidence type="ECO:0000313" key="6">
    <source>
        <dbReference type="Proteomes" id="UP000295680"/>
    </source>
</evidence>
<dbReference type="InterPro" id="IPR011008">
    <property type="entry name" value="Dimeric_a/b-barrel"/>
</dbReference>
<sequence>MDQIDRAIIGHLQHDATTPYTALGDAVGLSAAAAHERVRKLRDNGVIRATTVDVDPALIGRDVLAYVQIEADEWMGGADTAEALRALPWIQEAHIIAGTASILVKVRATSTRDLQNALKRVYDIPGVTGTDTTVVLETFFERPVYPHD</sequence>
<organism evidence="5 6">
    <name type="scientific">Actinocrispum wychmicini</name>
    <dbReference type="NCBI Taxonomy" id="1213861"/>
    <lineage>
        <taxon>Bacteria</taxon>
        <taxon>Bacillati</taxon>
        <taxon>Actinomycetota</taxon>
        <taxon>Actinomycetes</taxon>
        <taxon>Pseudonocardiales</taxon>
        <taxon>Pseudonocardiaceae</taxon>
        <taxon>Actinocrispum</taxon>
    </lineage>
</organism>
<dbReference type="InterPro" id="IPR019887">
    <property type="entry name" value="Tscrpt_reg_AsnC/Lrp_C"/>
</dbReference>
<keyword evidence="6" id="KW-1185">Reference proteome</keyword>
<accession>A0A4R2JPM7</accession>
<dbReference type="SUPFAM" id="SSF46785">
    <property type="entry name" value="Winged helix' DNA-binding domain"/>
    <property type="match status" value="1"/>
</dbReference>
<dbReference type="SUPFAM" id="SSF54909">
    <property type="entry name" value="Dimeric alpha+beta barrel"/>
    <property type="match status" value="1"/>
</dbReference>
<dbReference type="InterPro" id="IPR036390">
    <property type="entry name" value="WH_DNA-bd_sf"/>
</dbReference>
<dbReference type="GO" id="GO:0005829">
    <property type="term" value="C:cytosol"/>
    <property type="evidence" value="ECO:0007669"/>
    <property type="project" value="TreeGrafter"/>
</dbReference>
<keyword evidence="3" id="KW-0804">Transcription</keyword>
<evidence type="ECO:0000259" key="4">
    <source>
        <dbReference type="PROSITE" id="PS50956"/>
    </source>
</evidence>
<evidence type="ECO:0000256" key="1">
    <source>
        <dbReference type="ARBA" id="ARBA00023015"/>
    </source>
</evidence>
<dbReference type="CDD" id="cd00090">
    <property type="entry name" value="HTH_ARSR"/>
    <property type="match status" value="1"/>
</dbReference>
<keyword evidence="1" id="KW-0805">Transcription regulation</keyword>
<dbReference type="PANTHER" id="PTHR30154">
    <property type="entry name" value="LEUCINE-RESPONSIVE REGULATORY PROTEIN"/>
    <property type="match status" value="1"/>
</dbReference>
<protein>
    <submittedName>
        <fullName evidence="5">DNA-binding Lrp family transcriptional regulator</fullName>
    </submittedName>
</protein>
<dbReference type="RefSeq" id="WP_132116286.1">
    <property type="nucleotide sequence ID" value="NZ_SLWS01000003.1"/>
</dbReference>
<dbReference type="Gene3D" id="1.10.10.10">
    <property type="entry name" value="Winged helix-like DNA-binding domain superfamily/Winged helix DNA-binding domain"/>
    <property type="match status" value="1"/>
</dbReference>
<keyword evidence="2 5" id="KW-0238">DNA-binding</keyword>
<dbReference type="PRINTS" id="PR00033">
    <property type="entry name" value="HTHASNC"/>
</dbReference>